<keyword evidence="3" id="KW-1185">Reference proteome</keyword>
<name>A0A5A8CXG9_CAFRO</name>
<dbReference type="AlphaFoldDB" id="A0A5A8CXG9"/>
<evidence type="ECO:0000313" key="3">
    <source>
        <dbReference type="Proteomes" id="UP000323011"/>
    </source>
</evidence>
<feature type="compositionally biased region" description="Low complexity" evidence="1">
    <location>
        <begin position="387"/>
        <end position="398"/>
    </location>
</feature>
<dbReference type="EMBL" id="VLTN01000001">
    <property type="protein sequence ID" value="KAA0157726.1"/>
    <property type="molecule type" value="Genomic_DNA"/>
</dbReference>
<evidence type="ECO:0000313" key="2">
    <source>
        <dbReference type="EMBL" id="KAA0157726.1"/>
    </source>
</evidence>
<reference evidence="2 3" key="1">
    <citation type="submission" date="2019-07" db="EMBL/GenBank/DDBJ databases">
        <title>Genomes of Cafeteria roenbergensis.</title>
        <authorList>
            <person name="Fischer M.G."/>
            <person name="Hackl T."/>
            <person name="Roman M."/>
        </authorList>
    </citation>
    <scope>NUCLEOTIDE SEQUENCE [LARGE SCALE GENOMIC DNA]</scope>
    <source>
        <strain evidence="2 3">BVI</strain>
    </source>
</reference>
<feature type="region of interest" description="Disordered" evidence="1">
    <location>
        <begin position="387"/>
        <end position="414"/>
    </location>
</feature>
<sequence>MAWRSLRSASRPAAALRLAARAKTPRLAGWQVRTAHAASTVALPKGASAKLQCSGCGAGLQSHSASGAGFLPRKAVERVLDEQTKAKSQAVSASIARSDMEGAAAAAQAGDHLICQRCYHAKHYGRLVPVEADEETFREYVRAIRRRRALVVHVVDLFDWPGSLLPDLPGLLRLDRADVDLVVAINKCDLLPKRAPRERIEAWARAGLRAAGLSNDRIASLALVSARTGEGIDALLGAVKQHRKGRDVYVVGSVNAGKSSLVNRMLHSLWVAPAAKTPPGRRAMRGGGVVIDADDLPPGLAVGDVISGDVGQLIAAAKAANRASEGADAGMPVPRFAVADAAGRTAGGDSSGLASELARQGGSAAARAELARVAALEAAATTVSVSAGGSGAATSLTRRGGSSGARALTASSDDAPPDILAGAAALADGRIALPPQLRPRSDADGPSGGAGGLARAADALERSAPSHGGQPGGDGAEAVSHAWLAGVPLTTSPVPGTTLGVIGAPLGPSHGGGMLFDTPGLAGKDGKRWQDLVERVSPGAAGFRMVDWAEGVDADWHAPPRGGNPGRTRYRRQERFRRAIVDVVFGGMGWLALTPIEVEGMYGWERAVKGARFLARAVPGAAVSLRQPLLPFEASGTRTRDWQ</sequence>
<evidence type="ECO:0000256" key="1">
    <source>
        <dbReference type="SAM" id="MobiDB-lite"/>
    </source>
</evidence>
<comment type="caution">
    <text evidence="2">The sequence shown here is derived from an EMBL/GenBank/DDBJ whole genome shotgun (WGS) entry which is preliminary data.</text>
</comment>
<dbReference type="PANTHER" id="PTHR46406">
    <property type="entry name" value="NITRIC OXIDE-ASSOCIATED PROTEIN 1"/>
    <property type="match status" value="1"/>
</dbReference>
<dbReference type="Proteomes" id="UP000323011">
    <property type="component" value="Unassembled WGS sequence"/>
</dbReference>
<dbReference type="InterPro" id="IPR027417">
    <property type="entry name" value="P-loop_NTPase"/>
</dbReference>
<dbReference type="SUPFAM" id="SSF52540">
    <property type="entry name" value="P-loop containing nucleoside triphosphate hydrolases"/>
    <property type="match status" value="1"/>
</dbReference>
<dbReference type="Gene3D" id="3.40.50.300">
    <property type="entry name" value="P-loop containing nucleotide triphosphate hydrolases"/>
    <property type="match status" value="1"/>
</dbReference>
<dbReference type="CDD" id="cd01855">
    <property type="entry name" value="YqeH"/>
    <property type="match status" value="1"/>
</dbReference>
<feature type="region of interest" description="Disordered" evidence="1">
    <location>
        <begin position="435"/>
        <end position="454"/>
    </location>
</feature>
<gene>
    <name evidence="2" type="ORF">FNF29_00300</name>
</gene>
<proteinExistence type="predicted"/>
<evidence type="ECO:0008006" key="4">
    <source>
        <dbReference type="Google" id="ProtNLM"/>
    </source>
</evidence>
<protein>
    <recommendedName>
        <fullName evidence="4">G domain-containing protein</fullName>
    </recommendedName>
</protein>
<accession>A0A5A8CXG9</accession>
<organism evidence="2 3">
    <name type="scientific">Cafeteria roenbergensis</name>
    <name type="common">Marine flagellate</name>
    <dbReference type="NCBI Taxonomy" id="33653"/>
    <lineage>
        <taxon>Eukaryota</taxon>
        <taxon>Sar</taxon>
        <taxon>Stramenopiles</taxon>
        <taxon>Bigyra</taxon>
        <taxon>Opalozoa</taxon>
        <taxon>Bicosoecida</taxon>
        <taxon>Cafeteriaceae</taxon>
        <taxon>Cafeteria</taxon>
    </lineage>
</organism>
<dbReference type="PANTHER" id="PTHR46406:SF1">
    <property type="entry name" value="NITRIC OXIDE-ASSOCIATED PROTEIN 1"/>
    <property type="match status" value="1"/>
</dbReference>
<dbReference type="InterPro" id="IPR052807">
    <property type="entry name" value="Mito_transl_resp_regulator"/>
</dbReference>